<sequence length="415" mass="45136">MTKPLKAEIIAVGTELLLGQIANTNAQWLSKQFAATGINVYQHAVVGDNLDRVTAVFAGAQKRSDIILVTGGLGPTEDDLTREAFQKISGLQMVEHASSMKKIETFFKERQMDMTPNNRKQARVFAGAKVLENKAGMAPGMIVEHAGRTWIFLPGVPREMKWLTEHAVLPYLQQVKGMKGVIKSAVLKFIGIGESLLEDKVSSLIQAQSNPTIAPLAQEEGVVIRLTAKADTMEEADELIEETKQQILAKVGKHFVGMDEDSIEEQVVSLLKEKHKQIAAAESLTGGMFTERLVSVEGASKVCAGGIVSYTEEVKKNVLGVSEKTIRENGTVSRECAMEMAERVRQKLGADIGISFTGVAGPEEVEGHPAGTVFIAIMPRDGMVSVEKFTLHGTRNSIRKKAVLKGLQLIFEALN</sequence>
<dbReference type="PANTHER" id="PTHR13939:SF0">
    <property type="entry name" value="NMN AMIDOHYDROLASE-LIKE PROTEIN YFAY"/>
    <property type="match status" value="1"/>
</dbReference>
<dbReference type="InterPro" id="IPR008135">
    <property type="entry name" value="Competence-induced_CinA"/>
</dbReference>
<protein>
    <recommendedName>
        <fullName evidence="1">Putative competence-damage inducible protein</fullName>
    </recommendedName>
</protein>
<dbReference type="InterPro" id="IPR050101">
    <property type="entry name" value="CinA"/>
</dbReference>
<dbReference type="EMBL" id="JBHRSA010000030">
    <property type="protein sequence ID" value="MFC3040010.1"/>
    <property type="molecule type" value="Genomic_DNA"/>
</dbReference>
<dbReference type="NCBIfam" id="TIGR00177">
    <property type="entry name" value="molyb_syn"/>
    <property type="match status" value="1"/>
</dbReference>
<gene>
    <name evidence="1" type="primary">cinA</name>
    <name evidence="3" type="ORF">ACFOGI_07070</name>
</gene>
<evidence type="ECO:0000256" key="1">
    <source>
        <dbReference type="HAMAP-Rule" id="MF_00226"/>
    </source>
</evidence>
<dbReference type="RefSeq" id="WP_390270574.1">
    <property type="nucleotide sequence ID" value="NZ_JBHRSA010000030.1"/>
</dbReference>
<evidence type="ECO:0000259" key="2">
    <source>
        <dbReference type="SMART" id="SM00852"/>
    </source>
</evidence>
<dbReference type="SUPFAM" id="SSF53218">
    <property type="entry name" value="Molybdenum cofactor biosynthesis proteins"/>
    <property type="match status" value="1"/>
</dbReference>
<dbReference type="SUPFAM" id="SSF142433">
    <property type="entry name" value="CinA-like"/>
    <property type="match status" value="1"/>
</dbReference>
<keyword evidence="4" id="KW-1185">Reference proteome</keyword>
<dbReference type="Gene3D" id="3.40.980.10">
    <property type="entry name" value="MoaB/Mog-like domain"/>
    <property type="match status" value="1"/>
</dbReference>
<evidence type="ECO:0000313" key="4">
    <source>
        <dbReference type="Proteomes" id="UP001595279"/>
    </source>
</evidence>
<dbReference type="PANTHER" id="PTHR13939">
    <property type="entry name" value="NICOTINAMIDE-NUCLEOTIDE AMIDOHYDROLASE PNCC"/>
    <property type="match status" value="1"/>
</dbReference>
<comment type="caution">
    <text evidence="3">The sequence shown here is derived from an EMBL/GenBank/DDBJ whole genome shotgun (WGS) entry which is preliminary data.</text>
</comment>
<comment type="similarity">
    <text evidence="1">Belongs to the CinA family.</text>
</comment>
<feature type="domain" description="MoaB/Mog" evidence="2">
    <location>
        <begin position="8"/>
        <end position="175"/>
    </location>
</feature>
<dbReference type="NCBIfam" id="NF001813">
    <property type="entry name" value="PRK00549.1"/>
    <property type="match status" value="1"/>
</dbReference>
<proteinExistence type="inferred from homology"/>
<dbReference type="Gene3D" id="3.30.70.2860">
    <property type="match status" value="1"/>
</dbReference>
<dbReference type="InterPro" id="IPR036653">
    <property type="entry name" value="CinA-like_C"/>
</dbReference>
<dbReference type="NCBIfam" id="TIGR00200">
    <property type="entry name" value="cinA_nterm"/>
    <property type="match status" value="1"/>
</dbReference>
<dbReference type="CDD" id="cd00885">
    <property type="entry name" value="cinA"/>
    <property type="match status" value="1"/>
</dbReference>
<accession>A0ABV7CUJ0</accession>
<dbReference type="InterPro" id="IPR041424">
    <property type="entry name" value="CinA_KH"/>
</dbReference>
<dbReference type="SMART" id="SM00852">
    <property type="entry name" value="MoCF_biosynth"/>
    <property type="match status" value="1"/>
</dbReference>
<reference evidence="4" key="1">
    <citation type="journal article" date="2019" name="Int. J. Syst. Evol. Microbiol.">
        <title>The Global Catalogue of Microorganisms (GCM) 10K type strain sequencing project: providing services to taxonomists for standard genome sequencing and annotation.</title>
        <authorList>
            <consortium name="The Broad Institute Genomics Platform"/>
            <consortium name="The Broad Institute Genome Sequencing Center for Infectious Disease"/>
            <person name="Wu L."/>
            <person name="Ma J."/>
        </authorList>
    </citation>
    <scope>NUCLEOTIDE SEQUENCE [LARGE SCALE GENOMIC DNA]</scope>
    <source>
        <strain evidence="4">KCTC 13128</strain>
    </source>
</reference>
<dbReference type="HAMAP" id="MF_00226_B">
    <property type="entry name" value="CinA_B"/>
    <property type="match status" value="1"/>
</dbReference>
<dbReference type="Pfam" id="PF00994">
    <property type="entry name" value="MoCF_biosynth"/>
    <property type="match status" value="1"/>
</dbReference>
<dbReference type="PIRSF" id="PIRSF006728">
    <property type="entry name" value="CinA"/>
    <property type="match status" value="1"/>
</dbReference>
<dbReference type="Proteomes" id="UP001595279">
    <property type="component" value="Unassembled WGS sequence"/>
</dbReference>
<organism evidence="3 4">
    <name type="scientific">Virgibacillus xinjiangensis</name>
    <dbReference type="NCBI Taxonomy" id="393090"/>
    <lineage>
        <taxon>Bacteria</taxon>
        <taxon>Bacillati</taxon>
        <taxon>Bacillota</taxon>
        <taxon>Bacilli</taxon>
        <taxon>Bacillales</taxon>
        <taxon>Bacillaceae</taxon>
        <taxon>Virgibacillus</taxon>
    </lineage>
</organism>
<dbReference type="InterPro" id="IPR036425">
    <property type="entry name" value="MoaB/Mog-like_dom_sf"/>
</dbReference>
<dbReference type="Pfam" id="PF18146">
    <property type="entry name" value="CinA_KH"/>
    <property type="match status" value="1"/>
</dbReference>
<name>A0ABV7CUJ0_9BACI</name>
<evidence type="ECO:0000313" key="3">
    <source>
        <dbReference type="EMBL" id="MFC3040010.1"/>
    </source>
</evidence>
<dbReference type="Gene3D" id="3.90.950.20">
    <property type="entry name" value="CinA-like"/>
    <property type="match status" value="1"/>
</dbReference>
<dbReference type="NCBIfam" id="TIGR00199">
    <property type="entry name" value="PncC_domain"/>
    <property type="match status" value="1"/>
</dbReference>
<dbReference type="InterPro" id="IPR008136">
    <property type="entry name" value="CinA_C"/>
</dbReference>
<dbReference type="InterPro" id="IPR001453">
    <property type="entry name" value="MoaB/Mog_dom"/>
</dbReference>
<dbReference type="Pfam" id="PF02464">
    <property type="entry name" value="CinA"/>
    <property type="match status" value="1"/>
</dbReference>